<sequence>MIEEVVEMFLVSTVLFFCVELERPPDGWGYFNCACPIVMGLLSAGLIHINKI</sequence>
<keyword evidence="1" id="KW-0812">Transmembrane</keyword>
<evidence type="ECO:0000256" key="1">
    <source>
        <dbReference type="SAM" id="Phobius"/>
    </source>
</evidence>
<feature type="transmembrane region" description="Helical" evidence="1">
    <location>
        <begin position="29"/>
        <end position="49"/>
    </location>
</feature>
<dbReference type="KEGG" id="dan:26514418"/>
<name>A0A0N8NZ70_DROAN</name>
<dbReference type="OrthoDB" id="7855243at2759"/>
<dbReference type="EMBL" id="CH902620">
    <property type="protein sequence ID" value="KPU73500.1"/>
    <property type="molecule type" value="Genomic_DNA"/>
</dbReference>
<evidence type="ECO:0000313" key="2">
    <source>
        <dbReference type="EMBL" id="KPU73500.1"/>
    </source>
</evidence>
<dbReference type="InParanoid" id="A0A0N8NZ70"/>
<dbReference type="Proteomes" id="UP000007801">
    <property type="component" value="Unassembled WGS sequence"/>
</dbReference>
<dbReference type="AlphaFoldDB" id="A0A0N8NZ70"/>
<evidence type="ECO:0000313" key="3">
    <source>
        <dbReference type="Proteomes" id="UP000007801"/>
    </source>
</evidence>
<keyword evidence="3" id="KW-1185">Reference proteome</keyword>
<dbReference type="GeneID" id="26514418"/>
<organism evidence="2 3">
    <name type="scientific">Drosophila ananassae</name>
    <name type="common">Fruit fly</name>
    <dbReference type="NCBI Taxonomy" id="7217"/>
    <lineage>
        <taxon>Eukaryota</taxon>
        <taxon>Metazoa</taxon>
        <taxon>Ecdysozoa</taxon>
        <taxon>Arthropoda</taxon>
        <taxon>Hexapoda</taxon>
        <taxon>Insecta</taxon>
        <taxon>Pterygota</taxon>
        <taxon>Neoptera</taxon>
        <taxon>Endopterygota</taxon>
        <taxon>Diptera</taxon>
        <taxon>Brachycera</taxon>
        <taxon>Muscomorpha</taxon>
        <taxon>Ephydroidea</taxon>
        <taxon>Drosophilidae</taxon>
        <taxon>Drosophila</taxon>
        <taxon>Sophophora</taxon>
    </lineage>
</organism>
<keyword evidence="1" id="KW-1133">Transmembrane helix</keyword>
<reference evidence="2 3" key="1">
    <citation type="journal article" date="2007" name="Nature">
        <title>Evolution of genes and genomes on the Drosophila phylogeny.</title>
        <authorList>
            <consortium name="Drosophila 12 Genomes Consortium"/>
            <person name="Clark A.G."/>
            <person name="Eisen M.B."/>
            <person name="Smith D.R."/>
            <person name="Bergman C.M."/>
            <person name="Oliver B."/>
            <person name="Markow T.A."/>
            <person name="Kaufman T.C."/>
            <person name="Kellis M."/>
            <person name="Gelbart W."/>
            <person name="Iyer V.N."/>
            <person name="Pollard D.A."/>
            <person name="Sackton T.B."/>
            <person name="Larracuente A.M."/>
            <person name="Singh N.D."/>
            <person name="Abad J.P."/>
            <person name="Abt D.N."/>
            <person name="Adryan B."/>
            <person name="Aguade M."/>
            <person name="Akashi H."/>
            <person name="Anderson W.W."/>
            <person name="Aquadro C.F."/>
            <person name="Ardell D.H."/>
            <person name="Arguello R."/>
            <person name="Artieri C.G."/>
            <person name="Barbash D.A."/>
            <person name="Barker D."/>
            <person name="Barsanti P."/>
            <person name="Batterham P."/>
            <person name="Batzoglou S."/>
            <person name="Begun D."/>
            <person name="Bhutkar A."/>
            <person name="Blanco E."/>
            <person name="Bosak S.A."/>
            <person name="Bradley R.K."/>
            <person name="Brand A.D."/>
            <person name="Brent M.R."/>
            <person name="Brooks A.N."/>
            <person name="Brown R.H."/>
            <person name="Butlin R.K."/>
            <person name="Caggese C."/>
            <person name="Calvi B.R."/>
            <person name="Bernardo de Carvalho A."/>
            <person name="Caspi A."/>
            <person name="Castrezana S."/>
            <person name="Celniker S.E."/>
            <person name="Chang J.L."/>
            <person name="Chapple C."/>
            <person name="Chatterji S."/>
            <person name="Chinwalla A."/>
            <person name="Civetta A."/>
            <person name="Clifton S.W."/>
            <person name="Comeron J.M."/>
            <person name="Costello J.C."/>
            <person name="Coyne J.A."/>
            <person name="Daub J."/>
            <person name="David R.G."/>
            <person name="Delcher A.L."/>
            <person name="Delehaunty K."/>
            <person name="Do C.B."/>
            <person name="Ebling H."/>
            <person name="Edwards K."/>
            <person name="Eickbush T."/>
            <person name="Evans J.D."/>
            <person name="Filipski A."/>
            <person name="Findeiss S."/>
            <person name="Freyhult E."/>
            <person name="Fulton L."/>
            <person name="Fulton R."/>
            <person name="Garcia A.C."/>
            <person name="Gardiner A."/>
            <person name="Garfield D.A."/>
            <person name="Garvin B.E."/>
            <person name="Gibson G."/>
            <person name="Gilbert D."/>
            <person name="Gnerre S."/>
            <person name="Godfrey J."/>
            <person name="Good R."/>
            <person name="Gotea V."/>
            <person name="Gravely B."/>
            <person name="Greenberg A.J."/>
            <person name="Griffiths-Jones S."/>
            <person name="Gross S."/>
            <person name="Guigo R."/>
            <person name="Gustafson E.A."/>
            <person name="Haerty W."/>
            <person name="Hahn M.W."/>
            <person name="Halligan D.L."/>
            <person name="Halpern A.L."/>
            <person name="Halter G.M."/>
            <person name="Han M.V."/>
            <person name="Heger A."/>
            <person name="Hillier L."/>
            <person name="Hinrichs A.S."/>
            <person name="Holmes I."/>
            <person name="Hoskins R.A."/>
            <person name="Hubisz M.J."/>
            <person name="Hultmark D."/>
            <person name="Huntley M.A."/>
            <person name="Jaffe D.B."/>
            <person name="Jagadeeshan S."/>
            <person name="Jeck W.R."/>
            <person name="Johnson J."/>
            <person name="Jones C.D."/>
            <person name="Jordan W.C."/>
            <person name="Karpen G.H."/>
            <person name="Kataoka E."/>
            <person name="Keightley P.D."/>
            <person name="Kheradpour P."/>
            <person name="Kirkness E.F."/>
            <person name="Koerich L.B."/>
            <person name="Kristiansen K."/>
            <person name="Kudrna D."/>
            <person name="Kulathinal R.J."/>
            <person name="Kumar S."/>
            <person name="Kwok R."/>
            <person name="Lander E."/>
            <person name="Langley C.H."/>
            <person name="Lapoint R."/>
            <person name="Lazzaro B.P."/>
            <person name="Lee S.J."/>
            <person name="Levesque L."/>
            <person name="Li R."/>
            <person name="Lin C.F."/>
            <person name="Lin M.F."/>
            <person name="Lindblad-Toh K."/>
            <person name="Llopart A."/>
            <person name="Long M."/>
            <person name="Low L."/>
            <person name="Lozovsky E."/>
            <person name="Lu J."/>
            <person name="Luo M."/>
            <person name="Machado C.A."/>
            <person name="Makalowski W."/>
            <person name="Marzo M."/>
            <person name="Matsuda M."/>
            <person name="Matzkin L."/>
            <person name="McAllister B."/>
            <person name="McBride C.S."/>
            <person name="McKernan B."/>
            <person name="McKernan K."/>
            <person name="Mendez-Lago M."/>
            <person name="Minx P."/>
            <person name="Mollenhauer M.U."/>
            <person name="Montooth K."/>
            <person name="Mount S.M."/>
            <person name="Mu X."/>
            <person name="Myers E."/>
            <person name="Negre B."/>
            <person name="Newfeld S."/>
            <person name="Nielsen R."/>
            <person name="Noor M.A."/>
            <person name="O'Grady P."/>
            <person name="Pachter L."/>
            <person name="Papaceit M."/>
            <person name="Parisi M.J."/>
            <person name="Parisi M."/>
            <person name="Parts L."/>
            <person name="Pedersen J.S."/>
            <person name="Pesole G."/>
            <person name="Phillippy A.M."/>
            <person name="Ponting C.P."/>
            <person name="Pop M."/>
            <person name="Porcelli D."/>
            <person name="Powell J.R."/>
            <person name="Prohaska S."/>
            <person name="Pruitt K."/>
            <person name="Puig M."/>
            <person name="Quesneville H."/>
            <person name="Ram K.R."/>
            <person name="Rand D."/>
            <person name="Rasmussen M.D."/>
            <person name="Reed L.K."/>
            <person name="Reenan R."/>
            <person name="Reily A."/>
            <person name="Remington K.A."/>
            <person name="Rieger T.T."/>
            <person name="Ritchie M.G."/>
            <person name="Robin C."/>
            <person name="Rogers Y.H."/>
            <person name="Rohde C."/>
            <person name="Rozas J."/>
            <person name="Rubenfield M.J."/>
            <person name="Ruiz A."/>
            <person name="Russo S."/>
            <person name="Salzberg S.L."/>
            <person name="Sanchez-Gracia A."/>
            <person name="Saranga D.J."/>
            <person name="Sato H."/>
            <person name="Schaeffer S.W."/>
            <person name="Schatz M.C."/>
            <person name="Schlenke T."/>
            <person name="Schwartz R."/>
            <person name="Segarra C."/>
            <person name="Singh R.S."/>
            <person name="Sirot L."/>
            <person name="Sirota M."/>
            <person name="Sisneros N.B."/>
            <person name="Smith C.D."/>
            <person name="Smith T.F."/>
            <person name="Spieth J."/>
            <person name="Stage D.E."/>
            <person name="Stark A."/>
            <person name="Stephan W."/>
            <person name="Strausberg R.L."/>
            <person name="Strempel S."/>
            <person name="Sturgill D."/>
            <person name="Sutton G."/>
            <person name="Sutton G.G."/>
            <person name="Tao W."/>
            <person name="Teichmann S."/>
            <person name="Tobari Y.N."/>
            <person name="Tomimura Y."/>
            <person name="Tsolas J.M."/>
            <person name="Valente V.L."/>
            <person name="Venter E."/>
            <person name="Venter J.C."/>
            <person name="Vicario S."/>
            <person name="Vieira F.G."/>
            <person name="Vilella A.J."/>
            <person name="Villasante A."/>
            <person name="Walenz B."/>
            <person name="Wang J."/>
            <person name="Wasserman M."/>
            <person name="Watts T."/>
            <person name="Wilson D."/>
            <person name="Wilson R.K."/>
            <person name="Wing R.A."/>
            <person name="Wolfner M.F."/>
            <person name="Wong A."/>
            <person name="Wong G.K."/>
            <person name="Wu C.I."/>
            <person name="Wu G."/>
            <person name="Yamamoto D."/>
            <person name="Yang H.P."/>
            <person name="Yang S.P."/>
            <person name="Yorke J.A."/>
            <person name="Yoshida K."/>
            <person name="Zdobnov E."/>
            <person name="Zhang P."/>
            <person name="Zhang Y."/>
            <person name="Zimin A.V."/>
            <person name="Baldwin J."/>
            <person name="Abdouelleil A."/>
            <person name="Abdulkadir J."/>
            <person name="Abebe A."/>
            <person name="Abera B."/>
            <person name="Abreu J."/>
            <person name="Acer S.C."/>
            <person name="Aftuck L."/>
            <person name="Alexander A."/>
            <person name="An P."/>
            <person name="Anderson E."/>
            <person name="Anderson S."/>
            <person name="Arachi H."/>
            <person name="Azer M."/>
            <person name="Bachantsang P."/>
            <person name="Barry A."/>
            <person name="Bayul T."/>
            <person name="Berlin A."/>
            <person name="Bessette D."/>
            <person name="Bloom T."/>
            <person name="Blye J."/>
            <person name="Boguslavskiy L."/>
            <person name="Bonnet C."/>
            <person name="Boukhgalter B."/>
            <person name="Bourzgui I."/>
            <person name="Brown A."/>
            <person name="Cahill P."/>
            <person name="Channer S."/>
            <person name="Cheshatsang Y."/>
            <person name="Chuda L."/>
            <person name="Citroen M."/>
            <person name="Collymore A."/>
            <person name="Cooke P."/>
            <person name="Costello M."/>
            <person name="D'Aco K."/>
            <person name="Daza R."/>
            <person name="De Haan G."/>
            <person name="DeGray S."/>
            <person name="DeMaso C."/>
            <person name="Dhargay N."/>
            <person name="Dooley K."/>
            <person name="Dooley E."/>
            <person name="Doricent M."/>
            <person name="Dorje P."/>
            <person name="Dorjee K."/>
            <person name="Dupes A."/>
            <person name="Elong R."/>
            <person name="Falk J."/>
            <person name="Farina A."/>
            <person name="Faro S."/>
            <person name="Ferguson D."/>
            <person name="Fisher S."/>
            <person name="Foley C.D."/>
            <person name="Franke A."/>
            <person name="Friedrich D."/>
            <person name="Gadbois L."/>
            <person name="Gearin G."/>
            <person name="Gearin C.R."/>
            <person name="Giannoukos G."/>
            <person name="Goode T."/>
            <person name="Graham J."/>
            <person name="Grandbois E."/>
            <person name="Grewal S."/>
            <person name="Gyaltsen K."/>
            <person name="Hafez N."/>
            <person name="Hagos B."/>
            <person name="Hall J."/>
            <person name="Henson C."/>
            <person name="Hollinger A."/>
            <person name="Honan T."/>
            <person name="Huard M.D."/>
            <person name="Hughes L."/>
            <person name="Hurhula B."/>
            <person name="Husby M.E."/>
            <person name="Kamat A."/>
            <person name="Kanga B."/>
            <person name="Kashin S."/>
            <person name="Khazanovich D."/>
            <person name="Kisner P."/>
            <person name="Lance K."/>
            <person name="Lara M."/>
            <person name="Lee W."/>
            <person name="Lennon N."/>
            <person name="Letendre F."/>
            <person name="LeVine R."/>
            <person name="Lipovsky A."/>
            <person name="Liu X."/>
            <person name="Liu J."/>
            <person name="Liu S."/>
            <person name="Lokyitsang T."/>
            <person name="Lokyitsang Y."/>
            <person name="Lubonja R."/>
            <person name="Lui A."/>
            <person name="MacDonald P."/>
            <person name="Magnisalis V."/>
            <person name="Maru K."/>
            <person name="Matthews C."/>
            <person name="McCusker W."/>
            <person name="McDonough S."/>
            <person name="Mehta T."/>
            <person name="Meldrim J."/>
            <person name="Meneus L."/>
            <person name="Mihai O."/>
            <person name="Mihalev A."/>
            <person name="Mihova T."/>
            <person name="Mittelman R."/>
            <person name="Mlenga V."/>
            <person name="Montmayeur A."/>
            <person name="Mulrain L."/>
            <person name="Navidi A."/>
            <person name="Naylor J."/>
            <person name="Negash T."/>
            <person name="Nguyen T."/>
            <person name="Nguyen N."/>
            <person name="Nicol R."/>
            <person name="Norbu C."/>
            <person name="Norbu N."/>
            <person name="Novod N."/>
            <person name="O'Neill B."/>
            <person name="Osman S."/>
            <person name="Markiewicz E."/>
            <person name="Oyono O.L."/>
            <person name="Patti C."/>
            <person name="Phunkhang P."/>
            <person name="Pierre F."/>
            <person name="Priest M."/>
            <person name="Raghuraman S."/>
            <person name="Rege F."/>
            <person name="Reyes R."/>
            <person name="Rise C."/>
            <person name="Rogov P."/>
            <person name="Ross K."/>
            <person name="Ryan E."/>
            <person name="Settipalli S."/>
            <person name="Shea T."/>
            <person name="Sherpa N."/>
            <person name="Shi L."/>
            <person name="Shih D."/>
            <person name="Sparrow T."/>
            <person name="Spaulding J."/>
            <person name="Stalker J."/>
            <person name="Stange-Thomann N."/>
            <person name="Stavropoulos S."/>
            <person name="Stone C."/>
            <person name="Strader C."/>
            <person name="Tesfaye S."/>
            <person name="Thomson T."/>
            <person name="Thoulutsang Y."/>
            <person name="Thoulutsang D."/>
            <person name="Topham K."/>
            <person name="Topping I."/>
            <person name="Tsamla T."/>
            <person name="Vassiliev H."/>
            <person name="Vo A."/>
            <person name="Wangchuk T."/>
            <person name="Wangdi T."/>
            <person name="Weiand M."/>
            <person name="Wilkinson J."/>
            <person name="Wilson A."/>
            <person name="Yadav S."/>
            <person name="Young G."/>
            <person name="Yu Q."/>
            <person name="Zembek L."/>
            <person name="Zhong D."/>
            <person name="Zimmer A."/>
            <person name="Zwirko Z."/>
            <person name="Jaffe D.B."/>
            <person name="Alvarez P."/>
            <person name="Brockman W."/>
            <person name="Butler J."/>
            <person name="Chin C."/>
            <person name="Gnerre S."/>
            <person name="Grabherr M."/>
            <person name="Kleber M."/>
            <person name="Mauceli E."/>
            <person name="MacCallum I."/>
        </authorList>
    </citation>
    <scope>NUCLEOTIDE SEQUENCE [LARGE SCALE GENOMIC DNA]</scope>
    <source>
        <strain evidence="3">Tucson 14024-0371.13</strain>
    </source>
</reference>
<keyword evidence="1" id="KW-0472">Membrane</keyword>
<protein>
    <submittedName>
        <fullName evidence="2">Uncharacterized protein</fullName>
    </submittedName>
</protein>
<gene>
    <name evidence="2" type="primary">Dana\GF27009</name>
    <name evidence="2" type="ORF">GF27009</name>
</gene>
<proteinExistence type="predicted"/>
<accession>A0A0N8NZ70</accession>